<evidence type="ECO:0000313" key="2">
    <source>
        <dbReference type="Proteomes" id="UP000215914"/>
    </source>
</evidence>
<comment type="caution">
    <text evidence="1">The sequence shown here is derived from an EMBL/GenBank/DDBJ whole genome shotgun (WGS) entry which is preliminary data.</text>
</comment>
<organism evidence="1 2">
    <name type="scientific">Helianthus annuus</name>
    <name type="common">Common sunflower</name>
    <dbReference type="NCBI Taxonomy" id="4232"/>
    <lineage>
        <taxon>Eukaryota</taxon>
        <taxon>Viridiplantae</taxon>
        <taxon>Streptophyta</taxon>
        <taxon>Embryophyta</taxon>
        <taxon>Tracheophyta</taxon>
        <taxon>Spermatophyta</taxon>
        <taxon>Magnoliopsida</taxon>
        <taxon>eudicotyledons</taxon>
        <taxon>Gunneridae</taxon>
        <taxon>Pentapetalae</taxon>
        <taxon>asterids</taxon>
        <taxon>campanulids</taxon>
        <taxon>Asterales</taxon>
        <taxon>Asteraceae</taxon>
        <taxon>Asteroideae</taxon>
        <taxon>Heliantheae alliance</taxon>
        <taxon>Heliantheae</taxon>
        <taxon>Helianthus</taxon>
    </lineage>
</organism>
<proteinExistence type="predicted"/>
<dbReference type="Gramene" id="mRNA:HanXRQr2_Chr15g0681551">
    <property type="protein sequence ID" value="CDS:HanXRQr2_Chr15g0681551.1"/>
    <property type="gene ID" value="HanXRQr2_Chr15g0681551"/>
</dbReference>
<sequence length="105" mass="11717">MVKPDLDLWTGTDPIFRIVNRFCILCLIGSRVRSGNDQVGSGFFLLLTPKSRSGNKFIILKPGTKPLFSPVTPFVCKPYLPSDYHFSVVTVIHGSTNADSQERCR</sequence>
<evidence type="ECO:0000313" key="1">
    <source>
        <dbReference type="EMBL" id="KAF5763550.1"/>
    </source>
</evidence>
<reference evidence="1" key="2">
    <citation type="submission" date="2020-06" db="EMBL/GenBank/DDBJ databases">
        <title>Helianthus annuus Genome sequencing and assembly Release 2.</title>
        <authorList>
            <person name="Gouzy J."/>
            <person name="Langlade N."/>
            <person name="Munos S."/>
        </authorList>
    </citation>
    <scope>NUCLEOTIDE SEQUENCE</scope>
    <source>
        <tissue evidence="1">Leaves</tissue>
    </source>
</reference>
<dbReference type="AlphaFoldDB" id="A0A9K3DYN1"/>
<accession>A0A9K3DYN1</accession>
<dbReference type="Proteomes" id="UP000215914">
    <property type="component" value="Unassembled WGS sequence"/>
</dbReference>
<reference evidence="1" key="1">
    <citation type="journal article" date="2017" name="Nature">
        <title>The sunflower genome provides insights into oil metabolism, flowering and Asterid evolution.</title>
        <authorList>
            <person name="Badouin H."/>
            <person name="Gouzy J."/>
            <person name="Grassa C.J."/>
            <person name="Murat F."/>
            <person name="Staton S.E."/>
            <person name="Cottret L."/>
            <person name="Lelandais-Briere C."/>
            <person name="Owens G.L."/>
            <person name="Carrere S."/>
            <person name="Mayjonade B."/>
            <person name="Legrand L."/>
            <person name="Gill N."/>
            <person name="Kane N.C."/>
            <person name="Bowers J.E."/>
            <person name="Hubner S."/>
            <person name="Bellec A."/>
            <person name="Berard A."/>
            <person name="Berges H."/>
            <person name="Blanchet N."/>
            <person name="Boniface M.C."/>
            <person name="Brunel D."/>
            <person name="Catrice O."/>
            <person name="Chaidir N."/>
            <person name="Claudel C."/>
            <person name="Donnadieu C."/>
            <person name="Faraut T."/>
            <person name="Fievet G."/>
            <person name="Helmstetter N."/>
            <person name="King M."/>
            <person name="Knapp S.J."/>
            <person name="Lai Z."/>
            <person name="Le Paslier M.C."/>
            <person name="Lippi Y."/>
            <person name="Lorenzon L."/>
            <person name="Mandel J.R."/>
            <person name="Marage G."/>
            <person name="Marchand G."/>
            <person name="Marquand E."/>
            <person name="Bret-Mestries E."/>
            <person name="Morien E."/>
            <person name="Nambeesan S."/>
            <person name="Nguyen T."/>
            <person name="Pegot-Espagnet P."/>
            <person name="Pouilly N."/>
            <person name="Raftis F."/>
            <person name="Sallet E."/>
            <person name="Schiex T."/>
            <person name="Thomas J."/>
            <person name="Vandecasteele C."/>
            <person name="Vares D."/>
            <person name="Vear F."/>
            <person name="Vautrin S."/>
            <person name="Crespi M."/>
            <person name="Mangin B."/>
            <person name="Burke J.M."/>
            <person name="Salse J."/>
            <person name="Munos S."/>
            <person name="Vincourt P."/>
            <person name="Rieseberg L.H."/>
            <person name="Langlade N.B."/>
        </authorList>
    </citation>
    <scope>NUCLEOTIDE SEQUENCE</scope>
    <source>
        <tissue evidence="1">Leaves</tissue>
    </source>
</reference>
<dbReference type="EMBL" id="MNCJ02000330">
    <property type="protein sequence ID" value="KAF5763550.1"/>
    <property type="molecule type" value="Genomic_DNA"/>
</dbReference>
<protein>
    <submittedName>
        <fullName evidence="1">Uncharacterized protein</fullName>
    </submittedName>
</protein>
<keyword evidence="2" id="KW-1185">Reference proteome</keyword>
<gene>
    <name evidence="1" type="ORF">HanXRQr2_Chr15g0681551</name>
</gene>
<name>A0A9K3DYN1_HELAN</name>